<accession>A0ABV7E1B7</accession>
<comment type="caution">
    <text evidence="1">The sequence shown here is derived from an EMBL/GenBank/DDBJ whole genome shotgun (WGS) entry which is preliminary data.</text>
</comment>
<dbReference type="RefSeq" id="WP_197644751.1">
    <property type="nucleotide sequence ID" value="NZ_JAEACP010000012.1"/>
</dbReference>
<organism evidence="1 2">
    <name type="scientific">Tabrizicola soli</name>
    <dbReference type="NCBI Taxonomy" id="2185115"/>
    <lineage>
        <taxon>Bacteria</taxon>
        <taxon>Pseudomonadati</taxon>
        <taxon>Pseudomonadota</taxon>
        <taxon>Alphaproteobacteria</taxon>
        <taxon>Rhodobacterales</taxon>
        <taxon>Paracoccaceae</taxon>
        <taxon>Tabrizicola</taxon>
    </lineage>
</organism>
<keyword evidence="2" id="KW-1185">Reference proteome</keyword>
<dbReference type="Proteomes" id="UP001595445">
    <property type="component" value="Unassembled WGS sequence"/>
</dbReference>
<sequence length="97" mass="10163">MNRAVKRAQVAQKRKAAKTHDALARRIGAGLDTLRALASLESGIPAQFIGVAVEGEVVKIWDTRVAVVSIAPKTPSPVFLDEVDAEGFEPAVEGGAA</sequence>
<gene>
    <name evidence="1" type="ORF">ACFOD6_20825</name>
</gene>
<name>A0ABV7E1B7_9RHOB</name>
<evidence type="ECO:0000313" key="2">
    <source>
        <dbReference type="Proteomes" id="UP001595445"/>
    </source>
</evidence>
<evidence type="ECO:0000313" key="1">
    <source>
        <dbReference type="EMBL" id="MFC3088489.1"/>
    </source>
</evidence>
<proteinExistence type="predicted"/>
<reference evidence="2" key="1">
    <citation type="journal article" date="2019" name="Int. J. Syst. Evol. Microbiol.">
        <title>The Global Catalogue of Microorganisms (GCM) 10K type strain sequencing project: providing services to taxonomists for standard genome sequencing and annotation.</title>
        <authorList>
            <consortium name="The Broad Institute Genomics Platform"/>
            <consortium name="The Broad Institute Genome Sequencing Center for Infectious Disease"/>
            <person name="Wu L."/>
            <person name="Ma J."/>
        </authorList>
    </citation>
    <scope>NUCLEOTIDE SEQUENCE [LARGE SCALE GENOMIC DNA]</scope>
    <source>
        <strain evidence="2">KCTC 62102</strain>
    </source>
</reference>
<protein>
    <submittedName>
        <fullName evidence="1">Uncharacterized protein</fullName>
    </submittedName>
</protein>
<dbReference type="EMBL" id="JBHRSM010000053">
    <property type="protein sequence ID" value="MFC3088489.1"/>
    <property type="molecule type" value="Genomic_DNA"/>
</dbReference>